<keyword evidence="2" id="KW-0813">Transport</keyword>
<dbReference type="RefSeq" id="WP_012932245.1">
    <property type="nucleotide sequence ID" value="NC_013739.1"/>
</dbReference>
<feature type="transmembrane region" description="Helical" evidence="9">
    <location>
        <begin position="88"/>
        <end position="112"/>
    </location>
</feature>
<evidence type="ECO:0000313" key="11">
    <source>
        <dbReference type="EMBL" id="ADB49192.1"/>
    </source>
</evidence>
<dbReference type="eggNOG" id="COG0025">
    <property type="taxonomic scope" value="Bacteria"/>
</dbReference>
<comment type="subcellular location">
    <subcellularLocation>
        <location evidence="1">Cell membrane</location>
        <topology evidence="1">Multi-pass membrane protein</topology>
    </subcellularLocation>
</comment>
<dbReference type="Pfam" id="PF00999">
    <property type="entry name" value="Na_H_Exchanger"/>
    <property type="match status" value="1"/>
</dbReference>
<dbReference type="EMBL" id="CP001854">
    <property type="protein sequence ID" value="ADB49192.1"/>
    <property type="molecule type" value="Genomic_DNA"/>
</dbReference>
<dbReference type="GO" id="GO:0005886">
    <property type="term" value="C:plasma membrane"/>
    <property type="evidence" value="ECO:0007669"/>
    <property type="project" value="UniProtKB-SubCell"/>
</dbReference>
<feature type="transmembrane region" description="Helical" evidence="9">
    <location>
        <begin position="118"/>
        <end position="141"/>
    </location>
</feature>
<keyword evidence="3" id="KW-0050">Antiport</keyword>
<dbReference type="GO" id="GO:1902600">
    <property type="term" value="P:proton transmembrane transport"/>
    <property type="evidence" value="ECO:0007669"/>
    <property type="project" value="InterPro"/>
</dbReference>
<dbReference type="GO" id="GO:0015297">
    <property type="term" value="F:antiporter activity"/>
    <property type="evidence" value="ECO:0007669"/>
    <property type="project" value="UniProtKB-KW"/>
</dbReference>
<dbReference type="InterPro" id="IPR038770">
    <property type="entry name" value="Na+/solute_symporter_sf"/>
</dbReference>
<gene>
    <name evidence="11" type="ordered locus">Cwoe_0759</name>
</gene>
<keyword evidence="5 9" id="KW-0812">Transmembrane</keyword>
<dbReference type="InterPro" id="IPR036291">
    <property type="entry name" value="NAD(P)-bd_dom_sf"/>
</dbReference>
<evidence type="ECO:0000256" key="5">
    <source>
        <dbReference type="ARBA" id="ARBA00022692"/>
    </source>
</evidence>
<dbReference type="AlphaFoldDB" id="D3FAC3"/>
<name>D3FAC3_CONWI</name>
<evidence type="ECO:0000256" key="2">
    <source>
        <dbReference type="ARBA" id="ARBA00022448"/>
    </source>
</evidence>
<dbReference type="KEGG" id="cwo:Cwoe_0759"/>
<dbReference type="OrthoDB" id="570124at2"/>
<evidence type="ECO:0000256" key="3">
    <source>
        <dbReference type="ARBA" id="ARBA00022449"/>
    </source>
</evidence>
<proteinExistence type="predicted"/>
<evidence type="ECO:0000256" key="4">
    <source>
        <dbReference type="ARBA" id="ARBA00022475"/>
    </source>
</evidence>
<keyword evidence="6 9" id="KW-1133">Transmembrane helix</keyword>
<dbReference type="PANTHER" id="PTHR32507">
    <property type="entry name" value="NA(+)/H(+) ANTIPORTER 1"/>
    <property type="match status" value="1"/>
</dbReference>
<evidence type="ECO:0000256" key="6">
    <source>
        <dbReference type="ARBA" id="ARBA00022989"/>
    </source>
</evidence>
<keyword evidence="8 9" id="KW-0472">Membrane</keyword>
<sequence precursor="true">MDDELVGLALVVVLAVGAQLLAARLVIPAIVPLLAVGVLAGDVTGLIDPEALLGPALTDAISIAVGIILFEGALGLRREELSGPVRGVVLRLVAAGALITWVCAALAVGFLLDVPRPIAILIGAIVIVSGPTVVLPMLEFIRPVRSVRSILKWEGILVDPVGAIAAVVTFNALDFGGGGVSLRVGGFSLTMLAGIGCGIAGALVLMPLLRAGWLAERQKVAATLMAVVAAFAAADVLRDDAGLVATIVMGLVLANQRRVDISRIVEFKETLGAILLGVLFILLSATVALDDVVALGWPAVALVALLVLVVRPLAVAACTWRSGVPLRERALLAALAPRGIVAASTASVFGLELADRGAPGAELIVPIVFTVIAGTVVFYAIVAPLAARALGLSHGEPAGVLVVGAAPWARDLARALGEAGAEVRVWSPRPEEAAAARVEGLSVCDDPLLGDGAVADDPLDEAIGSVLVTTDDDALNELLVERLAQELGAARVLALPAADGRPQVAARDRALEPPLFGEQATAQELARRWETGERVRVVASGPPGALPLATVREQADGGARAVHPLTTGPAPAPRPGDVLLVLGA</sequence>
<feature type="transmembrane region" description="Helical" evidence="9">
    <location>
        <begin position="271"/>
        <end position="289"/>
    </location>
</feature>
<dbReference type="PANTHER" id="PTHR32507:SF0">
    <property type="entry name" value="NA(+)_H(+) ANTIPORTER 2-RELATED"/>
    <property type="match status" value="1"/>
</dbReference>
<dbReference type="SUPFAM" id="SSF51735">
    <property type="entry name" value="NAD(P)-binding Rossmann-fold domains"/>
    <property type="match status" value="1"/>
</dbReference>
<evidence type="ECO:0000256" key="7">
    <source>
        <dbReference type="ARBA" id="ARBA00023065"/>
    </source>
</evidence>
<dbReference type="STRING" id="469383.Cwoe_0759"/>
<reference evidence="12" key="2">
    <citation type="submission" date="2010-01" db="EMBL/GenBank/DDBJ databases">
        <title>The complete genome of Conexibacter woesei DSM 14684.</title>
        <authorList>
            <consortium name="US DOE Joint Genome Institute (JGI-PGF)"/>
            <person name="Lucas S."/>
            <person name="Copeland A."/>
            <person name="Lapidus A."/>
            <person name="Glavina del Rio T."/>
            <person name="Dalin E."/>
            <person name="Tice H."/>
            <person name="Bruce D."/>
            <person name="Goodwin L."/>
            <person name="Pitluck S."/>
            <person name="Kyrpides N."/>
            <person name="Mavromatis K."/>
            <person name="Ivanova N."/>
            <person name="Mikhailova N."/>
            <person name="Chertkov O."/>
            <person name="Brettin T."/>
            <person name="Detter J.C."/>
            <person name="Han C."/>
            <person name="Larimer F."/>
            <person name="Land M."/>
            <person name="Hauser L."/>
            <person name="Markowitz V."/>
            <person name="Cheng J.-F."/>
            <person name="Hugenholtz P."/>
            <person name="Woyke T."/>
            <person name="Wu D."/>
            <person name="Pukall R."/>
            <person name="Steenblock K."/>
            <person name="Schneider S."/>
            <person name="Klenk H.-P."/>
            <person name="Eisen J.A."/>
        </authorList>
    </citation>
    <scope>NUCLEOTIDE SEQUENCE [LARGE SCALE GENOMIC DNA]</scope>
    <source>
        <strain evidence="12">DSM 14684 / CIP 108061 / JCM 11494 / NBRC 100937 / ID131577</strain>
    </source>
</reference>
<evidence type="ECO:0000259" key="10">
    <source>
        <dbReference type="Pfam" id="PF00999"/>
    </source>
</evidence>
<feature type="transmembrane region" description="Helical" evidence="9">
    <location>
        <begin position="52"/>
        <end position="76"/>
    </location>
</feature>
<feature type="transmembrane region" description="Helical" evidence="9">
    <location>
        <begin position="330"/>
        <end position="351"/>
    </location>
</feature>
<feature type="transmembrane region" description="Helical" evidence="9">
    <location>
        <begin position="295"/>
        <end position="318"/>
    </location>
</feature>
<keyword evidence="12" id="KW-1185">Reference proteome</keyword>
<dbReference type="Gene3D" id="3.40.50.720">
    <property type="entry name" value="NAD(P)-binding Rossmann-like Domain"/>
    <property type="match status" value="1"/>
</dbReference>
<dbReference type="HOGENOM" id="CLU_005912_10_1_11"/>
<evidence type="ECO:0000313" key="12">
    <source>
        <dbReference type="Proteomes" id="UP000008229"/>
    </source>
</evidence>
<organism evidence="11 12">
    <name type="scientific">Conexibacter woesei (strain DSM 14684 / CCUG 47730 / CIP 108061 / JCM 11494 / NBRC 100937 / ID131577)</name>
    <dbReference type="NCBI Taxonomy" id="469383"/>
    <lineage>
        <taxon>Bacteria</taxon>
        <taxon>Bacillati</taxon>
        <taxon>Actinomycetota</taxon>
        <taxon>Thermoleophilia</taxon>
        <taxon>Solirubrobacterales</taxon>
        <taxon>Conexibacteraceae</taxon>
        <taxon>Conexibacter</taxon>
    </lineage>
</organism>
<feature type="transmembrane region" description="Helical" evidence="9">
    <location>
        <begin position="185"/>
        <end position="208"/>
    </location>
</feature>
<reference evidence="11 12" key="1">
    <citation type="journal article" date="2010" name="Stand. Genomic Sci.">
        <title>Complete genome sequence of Conexibacter woesei type strain (ID131577).</title>
        <authorList>
            <person name="Pukall R."/>
            <person name="Lapidus A."/>
            <person name="Glavina Del Rio T."/>
            <person name="Copeland A."/>
            <person name="Tice H."/>
            <person name="Cheng J.-F."/>
            <person name="Lucas S."/>
            <person name="Chen F."/>
            <person name="Nolan M."/>
            <person name="Bruce D."/>
            <person name="Goodwin L."/>
            <person name="Pitluck S."/>
            <person name="Mavromatis K."/>
            <person name="Ivanova N."/>
            <person name="Ovchinnikova G."/>
            <person name="Pati A."/>
            <person name="Chen A."/>
            <person name="Palaniappan K."/>
            <person name="Land M."/>
            <person name="Hauser L."/>
            <person name="Chang Y.-J."/>
            <person name="Jeffries C.D."/>
            <person name="Chain P."/>
            <person name="Meincke L."/>
            <person name="Sims D."/>
            <person name="Brettin T."/>
            <person name="Detter J.C."/>
            <person name="Rohde M."/>
            <person name="Goeker M."/>
            <person name="Bristow J."/>
            <person name="Eisen J.A."/>
            <person name="Markowitz V."/>
            <person name="Kyrpides N.C."/>
            <person name="Klenk H.-P."/>
            <person name="Hugenholtz P."/>
        </authorList>
    </citation>
    <scope>NUCLEOTIDE SEQUENCE [LARGE SCALE GENOMIC DNA]</scope>
    <source>
        <strain evidence="12">DSM 14684 / CIP 108061 / JCM 11494 / NBRC 100937 / ID131577</strain>
    </source>
</reference>
<accession>D3FAC3</accession>
<dbReference type="Gene3D" id="1.20.1530.20">
    <property type="match status" value="1"/>
</dbReference>
<feature type="transmembrane region" description="Helical" evidence="9">
    <location>
        <begin position="153"/>
        <end position="173"/>
    </location>
</feature>
<feature type="transmembrane region" description="Helical" evidence="9">
    <location>
        <begin position="363"/>
        <end position="387"/>
    </location>
</feature>
<feature type="domain" description="Cation/H+ exchanger transmembrane" evidence="10">
    <location>
        <begin position="13"/>
        <end position="378"/>
    </location>
</feature>
<dbReference type="Proteomes" id="UP000008229">
    <property type="component" value="Chromosome"/>
</dbReference>
<protein>
    <submittedName>
        <fullName evidence="11">Sodium/hydrogen exchanger</fullName>
    </submittedName>
</protein>
<dbReference type="InterPro" id="IPR006153">
    <property type="entry name" value="Cation/H_exchanger_TM"/>
</dbReference>
<keyword evidence="4" id="KW-1003">Cell membrane</keyword>
<evidence type="ECO:0000256" key="8">
    <source>
        <dbReference type="ARBA" id="ARBA00023136"/>
    </source>
</evidence>
<dbReference type="eggNOG" id="COG0569">
    <property type="taxonomic scope" value="Bacteria"/>
</dbReference>
<evidence type="ECO:0000256" key="9">
    <source>
        <dbReference type="SAM" id="Phobius"/>
    </source>
</evidence>
<keyword evidence="7" id="KW-0406">Ion transport</keyword>
<evidence type="ECO:0000256" key="1">
    <source>
        <dbReference type="ARBA" id="ARBA00004651"/>
    </source>
</evidence>